<reference evidence="1 2" key="1">
    <citation type="submission" date="2021-03" db="EMBL/GenBank/DDBJ databases">
        <title>Assistant Professor.</title>
        <authorList>
            <person name="Huq M.A."/>
        </authorList>
    </citation>
    <scope>NUCLEOTIDE SEQUENCE [LARGE SCALE GENOMIC DNA]</scope>
    <source>
        <strain evidence="1 2">MAH-29</strain>
    </source>
</reference>
<dbReference type="RefSeq" id="WP_209142136.1">
    <property type="nucleotide sequence ID" value="NZ_JAGHKO010000011.1"/>
</dbReference>
<evidence type="ECO:0008006" key="3">
    <source>
        <dbReference type="Google" id="ProtNLM"/>
    </source>
</evidence>
<protein>
    <recommendedName>
        <fullName evidence="3">Outer membrane protein beta-barrel domain-containing protein</fullName>
    </recommendedName>
</protein>
<keyword evidence="2" id="KW-1185">Reference proteome</keyword>
<comment type="caution">
    <text evidence="1">The sequence shown here is derived from an EMBL/GenBank/DDBJ whole genome shotgun (WGS) entry which is preliminary data.</text>
</comment>
<evidence type="ECO:0000313" key="1">
    <source>
        <dbReference type="EMBL" id="MBO9203995.1"/>
    </source>
</evidence>
<sequence length="798" mass="88974">MNAMSIRQVIAIVCTLFFISFVAVPAYSQEGKLPGADSIASKVTGEARRELSGIKDKMHWPVTDTTLPLKELRSGKKELMGLVAEPMAMRQQLASKIALFDDGKFVQPGKVNASIDYTYLRDTSGMELGALKSLGSVYSYNLSGGVSLFDLPVNLAFKGMNGVYSTDYTSFNKLLQFNFDQKKYLQTIQQKAAEKLDPETLTALTMNRINAIKANYEKALKNEIADLQNDYKEKYKTAVQLPDGITDLSKTDQSVLKSRIINEVNAASPAMKDSIAAGNEAHEGKLAMLEKVYQKILASKEKFENNKQVKQLKSNLPFTKDNYKTFLKDPTNLEKLVDEHMELGPLQRIFMNMKKLNLGQNAVKDGDFSLQNVVNSGINTEFQNKKASVGFIYGRNNNTNNWLQSGLTSGVTNEYSSVTGFKFGTGTGSASQQYLTVNFFDFKDFSQLGNSDKPLQSAYMAMPQRRDGVISFHSDFEVAPKHAVKLDVSKSFGSYINNISADSQAYKANPYSSLLGNAGKSNYAAMVDYNGEILSTDVHVFVKKVGLGYNNPGNVLLRSGESKVGFGVARKMNKQLTLRYNIDYSKRDFDPAKLYTNKALNNKLQVNYRINRNYRIGLSWQHTAYNSKLFAEGTNKGNNSRLQADGAYTVRAWGKKLMNNITVSRQVMNIPMLLEENYKSTAVLVMHSSTMTVNKNPLSLTLLLNRSNNKDYLFNTSMFSSESSYSYPITSTIRLGNSLGYYDNAGWNKQVGIKQQVSAVLMSKLNIDVDLTYKKAVKTIRSELANQLFVTAGMHLNF</sequence>
<dbReference type="Proteomes" id="UP000677244">
    <property type="component" value="Unassembled WGS sequence"/>
</dbReference>
<dbReference type="EMBL" id="JAGHKO010000011">
    <property type="protein sequence ID" value="MBO9203995.1"/>
    <property type="molecule type" value="Genomic_DNA"/>
</dbReference>
<accession>A0ABS3Z2V3</accession>
<evidence type="ECO:0000313" key="2">
    <source>
        <dbReference type="Proteomes" id="UP000677244"/>
    </source>
</evidence>
<organism evidence="1 2">
    <name type="scientific">Niastella soli</name>
    <dbReference type="NCBI Taxonomy" id="2821487"/>
    <lineage>
        <taxon>Bacteria</taxon>
        <taxon>Pseudomonadati</taxon>
        <taxon>Bacteroidota</taxon>
        <taxon>Chitinophagia</taxon>
        <taxon>Chitinophagales</taxon>
        <taxon>Chitinophagaceae</taxon>
        <taxon>Niastella</taxon>
    </lineage>
</organism>
<name>A0ABS3Z2V3_9BACT</name>
<gene>
    <name evidence="1" type="ORF">J7I42_27160</name>
</gene>
<proteinExistence type="predicted"/>